<evidence type="ECO:0000313" key="2">
    <source>
        <dbReference type="Proteomes" id="UP000245626"/>
    </source>
</evidence>
<reference evidence="1 2" key="1">
    <citation type="journal article" date="2018" name="Mol. Biol. Evol.">
        <title>Broad Genomic Sampling Reveals a Smut Pathogenic Ancestry of the Fungal Clade Ustilaginomycotina.</title>
        <authorList>
            <person name="Kijpornyongpan T."/>
            <person name="Mondo S.J."/>
            <person name="Barry K."/>
            <person name="Sandor L."/>
            <person name="Lee J."/>
            <person name="Lipzen A."/>
            <person name="Pangilinan J."/>
            <person name="LaButti K."/>
            <person name="Hainaut M."/>
            <person name="Henrissat B."/>
            <person name="Grigoriev I.V."/>
            <person name="Spatafora J.W."/>
            <person name="Aime M.C."/>
        </authorList>
    </citation>
    <scope>NUCLEOTIDE SEQUENCE [LARGE SCALE GENOMIC DNA]</scope>
    <source>
        <strain evidence="1 2">SA 807</strain>
    </source>
</reference>
<organism evidence="1 2">
    <name type="scientific">Violaceomyces palustris</name>
    <dbReference type="NCBI Taxonomy" id="1673888"/>
    <lineage>
        <taxon>Eukaryota</taxon>
        <taxon>Fungi</taxon>
        <taxon>Dikarya</taxon>
        <taxon>Basidiomycota</taxon>
        <taxon>Ustilaginomycotina</taxon>
        <taxon>Ustilaginomycetes</taxon>
        <taxon>Violaceomycetales</taxon>
        <taxon>Violaceomycetaceae</taxon>
        <taxon>Violaceomyces</taxon>
    </lineage>
</organism>
<dbReference type="EMBL" id="KZ820453">
    <property type="protein sequence ID" value="PWN47361.1"/>
    <property type="molecule type" value="Genomic_DNA"/>
</dbReference>
<keyword evidence="2" id="KW-1185">Reference proteome</keyword>
<gene>
    <name evidence="1" type="ORF">IE53DRAFT_321349</name>
</gene>
<proteinExistence type="predicted"/>
<sequence>LWEKKYGRNANHIKLREKGPVAKGGSSLTPIYGKGEEGGGWASSSKSNSKGGRRKPLPPQETSAPKLESGSKKEEEQQLHPSWIAKQKQKEKLANLTTSAPAGKKITFD</sequence>
<protein>
    <submittedName>
        <fullName evidence="1">Uncharacterized protein</fullName>
    </submittedName>
</protein>
<accession>A0ACD0NNG1</accession>
<dbReference type="Proteomes" id="UP000245626">
    <property type="component" value="Unassembled WGS sequence"/>
</dbReference>
<evidence type="ECO:0000313" key="1">
    <source>
        <dbReference type="EMBL" id="PWN47361.1"/>
    </source>
</evidence>
<feature type="non-terminal residue" evidence="1">
    <location>
        <position position="1"/>
    </location>
</feature>
<name>A0ACD0NNG1_9BASI</name>